<evidence type="ECO:0000313" key="2">
    <source>
        <dbReference type="EMBL" id="SDU27943.1"/>
    </source>
</evidence>
<sequence>MKLSAIKLGYAAAFAFAILWIICSLMVWLMPAMMLNMTGNMMHTDWSQMGWHMSLGGMLLGLIGWSVVAGISGWLLATIYNKLL</sequence>
<keyword evidence="1" id="KW-0812">Transmembrane</keyword>
<dbReference type="STRING" id="364197.SAMN05216296_2816"/>
<accession>A0A1H2H810</accession>
<reference evidence="3" key="1">
    <citation type="submission" date="2016-10" db="EMBL/GenBank/DDBJ databases">
        <authorList>
            <person name="Varghese N."/>
            <person name="Submissions S."/>
        </authorList>
    </citation>
    <scope>NUCLEOTIDE SEQUENCE [LARGE SCALE GENOMIC DNA]</scope>
    <source>
        <strain evidence="3">DSM 17875</strain>
    </source>
</reference>
<organism evidence="2 3">
    <name type="scientific">Pseudomonas pohangensis</name>
    <dbReference type="NCBI Taxonomy" id="364197"/>
    <lineage>
        <taxon>Bacteria</taxon>
        <taxon>Pseudomonadati</taxon>
        <taxon>Pseudomonadota</taxon>
        <taxon>Gammaproteobacteria</taxon>
        <taxon>Pseudomonadales</taxon>
        <taxon>Pseudomonadaceae</taxon>
        <taxon>Pseudomonas</taxon>
    </lineage>
</organism>
<gene>
    <name evidence="2" type="ORF">SAMN05216296_2816</name>
</gene>
<dbReference type="InterPro" id="IPR044020">
    <property type="entry name" value="DUF5676"/>
</dbReference>
<keyword evidence="3" id="KW-1185">Reference proteome</keyword>
<keyword evidence="1" id="KW-1133">Transmembrane helix</keyword>
<dbReference type="OrthoDB" id="7605427at2"/>
<feature type="transmembrane region" description="Helical" evidence="1">
    <location>
        <begin position="12"/>
        <end position="35"/>
    </location>
</feature>
<evidence type="ECO:0000256" key="1">
    <source>
        <dbReference type="SAM" id="Phobius"/>
    </source>
</evidence>
<keyword evidence="1" id="KW-0472">Membrane</keyword>
<dbReference type="EMBL" id="LT629785">
    <property type="protein sequence ID" value="SDU27943.1"/>
    <property type="molecule type" value="Genomic_DNA"/>
</dbReference>
<name>A0A1H2H810_9PSED</name>
<protein>
    <submittedName>
        <fullName evidence="2">Uncharacterized protein</fullName>
    </submittedName>
</protein>
<proteinExistence type="predicted"/>
<feature type="transmembrane region" description="Helical" evidence="1">
    <location>
        <begin position="55"/>
        <end position="80"/>
    </location>
</feature>
<dbReference type="AlphaFoldDB" id="A0A1H2H810"/>
<dbReference type="Proteomes" id="UP000243232">
    <property type="component" value="Chromosome I"/>
</dbReference>
<dbReference type="Pfam" id="PF18926">
    <property type="entry name" value="DUF5676"/>
    <property type="match status" value="1"/>
</dbReference>
<evidence type="ECO:0000313" key="3">
    <source>
        <dbReference type="Proteomes" id="UP000243232"/>
    </source>
</evidence>
<dbReference type="RefSeq" id="WP_090199053.1">
    <property type="nucleotide sequence ID" value="NZ_LT629785.1"/>
</dbReference>